<organism evidence="3 4">
    <name type="scientific">Acrobeloides nanus</name>
    <dbReference type="NCBI Taxonomy" id="290746"/>
    <lineage>
        <taxon>Eukaryota</taxon>
        <taxon>Metazoa</taxon>
        <taxon>Ecdysozoa</taxon>
        <taxon>Nematoda</taxon>
        <taxon>Chromadorea</taxon>
        <taxon>Rhabditida</taxon>
        <taxon>Tylenchina</taxon>
        <taxon>Cephalobomorpha</taxon>
        <taxon>Cephaloboidea</taxon>
        <taxon>Cephalobidae</taxon>
        <taxon>Acrobeloides</taxon>
    </lineage>
</organism>
<sequence length="115" mass="13687">MAKTLNINQTKVTLQIYDTIGQERFQPKLEDIRRGCEICIFVCDITKESSFNSLDDWLSDFITGPNMIQKSFHFFYWKKELKVGAILDIKCFILRFLQNQVQMWKKPFKPSQEKL</sequence>
<keyword evidence="3" id="KW-1185">Reference proteome</keyword>
<reference evidence="4" key="1">
    <citation type="submission" date="2022-11" db="UniProtKB">
        <authorList>
            <consortium name="WormBaseParasite"/>
        </authorList>
    </citation>
    <scope>IDENTIFICATION</scope>
</reference>
<accession>A0A914DZU7</accession>
<dbReference type="GO" id="GO:0003924">
    <property type="term" value="F:GTPase activity"/>
    <property type="evidence" value="ECO:0007669"/>
    <property type="project" value="InterPro"/>
</dbReference>
<dbReference type="PROSITE" id="PS51419">
    <property type="entry name" value="RAB"/>
    <property type="match status" value="1"/>
</dbReference>
<dbReference type="InterPro" id="IPR001806">
    <property type="entry name" value="Small_GTPase"/>
</dbReference>
<dbReference type="GO" id="GO:0005525">
    <property type="term" value="F:GTP binding"/>
    <property type="evidence" value="ECO:0007669"/>
    <property type="project" value="UniProtKB-KW"/>
</dbReference>
<evidence type="ECO:0000256" key="1">
    <source>
        <dbReference type="ARBA" id="ARBA00022741"/>
    </source>
</evidence>
<keyword evidence="1" id="KW-0547">Nucleotide-binding</keyword>
<dbReference type="AlphaFoldDB" id="A0A914DZU7"/>
<dbReference type="InterPro" id="IPR027417">
    <property type="entry name" value="P-loop_NTPase"/>
</dbReference>
<keyword evidence="2" id="KW-0342">GTP-binding</keyword>
<evidence type="ECO:0000256" key="2">
    <source>
        <dbReference type="ARBA" id="ARBA00023134"/>
    </source>
</evidence>
<evidence type="ECO:0000313" key="3">
    <source>
        <dbReference type="Proteomes" id="UP000887540"/>
    </source>
</evidence>
<proteinExistence type="predicted"/>
<dbReference type="InterPro" id="IPR050227">
    <property type="entry name" value="Rab"/>
</dbReference>
<dbReference type="Gene3D" id="3.40.50.300">
    <property type="entry name" value="P-loop containing nucleotide triphosphate hydrolases"/>
    <property type="match status" value="1"/>
</dbReference>
<evidence type="ECO:0000313" key="4">
    <source>
        <dbReference type="WBParaSite" id="ACRNAN_scaffold4840.g32867.t1"/>
    </source>
</evidence>
<dbReference type="SUPFAM" id="SSF52540">
    <property type="entry name" value="P-loop containing nucleoside triphosphate hydrolases"/>
    <property type="match status" value="1"/>
</dbReference>
<protein>
    <submittedName>
        <fullName evidence="4">Uncharacterized protein</fullName>
    </submittedName>
</protein>
<dbReference type="Proteomes" id="UP000887540">
    <property type="component" value="Unplaced"/>
</dbReference>
<dbReference type="WBParaSite" id="ACRNAN_scaffold4840.g32867.t1">
    <property type="protein sequence ID" value="ACRNAN_scaffold4840.g32867.t1"/>
    <property type="gene ID" value="ACRNAN_scaffold4840.g32867"/>
</dbReference>
<dbReference type="Pfam" id="PF00071">
    <property type="entry name" value="Ras"/>
    <property type="match status" value="1"/>
</dbReference>
<name>A0A914DZU7_9BILA</name>
<dbReference type="PANTHER" id="PTHR47977">
    <property type="entry name" value="RAS-RELATED PROTEIN RAB"/>
    <property type="match status" value="1"/>
</dbReference>